<keyword evidence="2" id="KW-1185">Reference proteome</keyword>
<proteinExistence type="predicted"/>
<evidence type="ECO:0000313" key="1">
    <source>
        <dbReference type="EMBL" id="KAI3358336.1"/>
    </source>
</evidence>
<dbReference type="EMBL" id="CM041548">
    <property type="protein sequence ID" value="KAI3358336.1"/>
    <property type="molecule type" value="Genomic_DNA"/>
</dbReference>
<accession>A0ACB8VS40</accession>
<comment type="caution">
    <text evidence="1">The sequence shown here is derived from an EMBL/GenBank/DDBJ whole genome shotgun (WGS) entry which is preliminary data.</text>
</comment>
<reference evidence="1" key="1">
    <citation type="submission" date="2022-04" db="EMBL/GenBank/DDBJ databases">
        <title>Jade perch genome.</title>
        <authorList>
            <person name="Chao B."/>
        </authorList>
    </citation>
    <scope>NUCLEOTIDE SEQUENCE</scope>
    <source>
        <strain evidence="1">CB-2022</strain>
    </source>
</reference>
<organism evidence="1 2">
    <name type="scientific">Scortum barcoo</name>
    <name type="common">barcoo grunter</name>
    <dbReference type="NCBI Taxonomy" id="214431"/>
    <lineage>
        <taxon>Eukaryota</taxon>
        <taxon>Metazoa</taxon>
        <taxon>Chordata</taxon>
        <taxon>Craniata</taxon>
        <taxon>Vertebrata</taxon>
        <taxon>Euteleostomi</taxon>
        <taxon>Actinopterygii</taxon>
        <taxon>Neopterygii</taxon>
        <taxon>Teleostei</taxon>
        <taxon>Neoteleostei</taxon>
        <taxon>Acanthomorphata</taxon>
        <taxon>Eupercaria</taxon>
        <taxon>Centrarchiformes</taxon>
        <taxon>Terapontoidei</taxon>
        <taxon>Terapontidae</taxon>
        <taxon>Scortum</taxon>
    </lineage>
</organism>
<evidence type="ECO:0000313" key="2">
    <source>
        <dbReference type="Proteomes" id="UP000831701"/>
    </source>
</evidence>
<sequence>MQSRPTRTMLRCQEWRYSSWGPILEPGLGLGLVELSTDHHLVVSWICWQRRKLDRPGRPKRIVRVCWERLAKPSVREVFNSHLRKSFSQITREAESEWTMFSASIVDAAVRSCGCKNESYRTMLALGLLTQLTGIGRPSKPQPGRSWRQKTSGLGGGFGSVRPWRRTIGRPRRDSGKPSGASEGGSSTLPTLFTVQVGSCCPQLGTLSDSGRNTLRISSIPPTCLFKKGDRRVCSNYIWGITLLSLPRKVYTRVLEKRIRPSDSGGTMRFSSYTLLRVLEGLWEFAQPVHMCFVDLEEDIQPCPSWYSVGSAPASMGSGAFAKGCSVSVRPEQELGFALPAARTFSMYWSSLQPSVKRLGMRISTSKSEAMVLDRKRVACPLRVGGEVLPQVEEFKYLGVLFTSEGKMEHEIDRQIGAASAVMQSDVPDRHGEEGAESKGEALDLPVNLPTLPPSPMVGVPGMSHREEALGEGPGHTGDYVSRLAWERLRIPQEELEEVSGVREVWASLLRLLPPRPGPRSSG</sequence>
<protein>
    <submittedName>
        <fullName evidence="1">Uncharacterized protein</fullName>
    </submittedName>
</protein>
<gene>
    <name evidence="1" type="ORF">L3Q82_014777</name>
</gene>
<dbReference type="Proteomes" id="UP000831701">
    <property type="component" value="Chromosome 18"/>
</dbReference>
<name>A0ACB8VS40_9TELE</name>